<organism evidence="1 2">
    <name type="scientific">Hymenobacter fodinae</name>
    <dbReference type="NCBI Taxonomy" id="2510796"/>
    <lineage>
        <taxon>Bacteria</taxon>
        <taxon>Pseudomonadati</taxon>
        <taxon>Bacteroidota</taxon>
        <taxon>Cytophagia</taxon>
        <taxon>Cytophagales</taxon>
        <taxon>Hymenobacteraceae</taxon>
        <taxon>Hymenobacter</taxon>
    </lineage>
</organism>
<evidence type="ECO:0000313" key="1">
    <source>
        <dbReference type="EMBL" id="TGE05982.1"/>
    </source>
</evidence>
<accession>A0A4Z0P366</accession>
<gene>
    <name evidence="1" type="ORF">EU556_14020</name>
</gene>
<dbReference type="EMBL" id="SRLA01000003">
    <property type="protein sequence ID" value="TGE05982.1"/>
    <property type="molecule type" value="Genomic_DNA"/>
</dbReference>
<sequence>MHSQIKRRRATNRAQKKLRGALGKAETLCVPLHPASAGSAEVHETEKKFFASRLLVQKSFLPLHPASGQKVAQGAGNTESEKVFLPSGLQTKKTKQYLCSPLQPEASESNKK</sequence>
<name>A0A4Z0P366_9BACT</name>
<dbReference type="Proteomes" id="UP000298337">
    <property type="component" value="Unassembled WGS sequence"/>
</dbReference>
<reference evidence="1 2" key="1">
    <citation type="submission" date="2019-04" db="EMBL/GenBank/DDBJ databases">
        <authorList>
            <person name="Feng G."/>
            <person name="Zhang J."/>
            <person name="Zhu H."/>
        </authorList>
    </citation>
    <scope>NUCLEOTIDE SEQUENCE [LARGE SCALE GENOMIC DNA]</scope>
    <source>
        <strain evidence="1 2">92R-1</strain>
    </source>
</reference>
<comment type="caution">
    <text evidence="1">The sequence shown here is derived from an EMBL/GenBank/DDBJ whole genome shotgun (WGS) entry which is preliminary data.</text>
</comment>
<dbReference type="AlphaFoldDB" id="A0A4Z0P366"/>
<protein>
    <submittedName>
        <fullName evidence="1">Uncharacterized protein</fullName>
    </submittedName>
</protein>
<evidence type="ECO:0000313" key="2">
    <source>
        <dbReference type="Proteomes" id="UP000298337"/>
    </source>
</evidence>
<keyword evidence="2" id="KW-1185">Reference proteome</keyword>
<proteinExistence type="predicted"/>